<dbReference type="SUPFAM" id="SSF51735">
    <property type="entry name" value="NAD(P)-binding Rossmann-fold domains"/>
    <property type="match status" value="1"/>
</dbReference>
<gene>
    <name evidence="1" type="ORF">TAE01_33460</name>
</gene>
<dbReference type="InterPro" id="IPR002347">
    <property type="entry name" value="SDR_fam"/>
</dbReference>
<dbReference type="InterPro" id="IPR036291">
    <property type="entry name" value="NAD(P)-bd_dom_sf"/>
</dbReference>
<comment type="caution">
    <text evidence="1">The sequence shown here is derived from an EMBL/GenBank/DDBJ whole genome shotgun (WGS) entry which is preliminary data.</text>
</comment>
<sequence>MTAPVASNPTVLVAGGDRHLGPIVTALTALGARVVLQAQSHEELERAGAVAAAFSGVEVLDTDVRSFRAADHLVAGLAGHGGLDVLLTPPILTSNGPLIELDKTGWRDALTAHQKRAVGLARAAARAFVAQGRGGRVVTFSRSDTFRSRGVEAAAFSAAMLSLTSAIAAPLREHRVTANCLVLGDALAPSPDSPAAKDMVAELVAHLCGPDGEQVNGRFFYASTSDLGLYSVPLAIADPHAMVRFGAAASETPVGELLTPLLNIGKA</sequence>
<evidence type="ECO:0000313" key="1">
    <source>
        <dbReference type="EMBL" id="GEO31536.1"/>
    </source>
</evidence>
<dbReference type="EMBL" id="BJYX01000021">
    <property type="protein sequence ID" value="GEO31536.1"/>
    <property type="molecule type" value="Genomic_DNA"/>
</dbReference>
<dbReference type="RefSeq" id="WP_186815255.1">
    <property type="nucleotide sequence ID" value="NZ_BAAARO010000005.1"/>
</dbReference>
<keyword evidence="2" id="KW-1185">Reference proteome</keyword>
<dbReference type="AlphaFoldDB" id="A0A512D509"/>
<accession>A0A512D509</accession>
<dbReference type="Proteomes" id="UP000321534">
    <property type="component" value="Unassembled WGS sequence"/>
</dbReference>
<organism evidence="1 2">
    <name type="scientific">Terrabacter aerolatus</name>
    <dbReference type="NCBI Taxonomy" id="422442"/>
    <lineage>
        <taxon>Bacteria</taxon>
        <taxon>Bacillati</taxon>
        <taxon>Actinomycetota</taxon>
        <taxon>Actinomycetes</taxon>
        <taxon>Micrococcales</taxon>
        <taxon>Intrasporangiaceae</taxon>
        <taxon>Terrabacter</taxon>
    </lineage>
</organism>
<evidence type="ECO:0008006" key="3">
    <source>
        <dbReference type="Google" id="ProtNLM"/>
    </source>
</evidence>
<reference evidence="1 2" key="1">
    <citation type="submission" date="2019-07" db="EMBL/GenBank/DDBJ databases">
        <title>Whole genome shotgun sequence of Terrabacter aerolatus NBRC 106305.</title>
        <authorList>
            <person name="Hosoyama A."/>
            <person name="Uohara A."/>
            <person name="Ohji S."/>
            <person name="Ichikawa N."/>
        </authorList>
    </citation>
    <scope>NUCLEOTIDE SEQUENCE [LARGE SCALE GENOMIC DNA]</scope>
    <source>
        <strain evidence="1 2">NBRC 106305</strain>
    </source>
</reference>
<dbReference type="Gene3D" id="3.40.50.720">
    <property type="entry name" value="NAD(P)-binding Rossmann-like Domain"/>
    <property type="match status" value="1"/>
</dbReference>
<protein>
    <recommendedName>
        <fullName evidence="3">Oxidoreductase</fullName>
    </recommendedName>
</protein>
<name>A0A512D509_9MICO</name>
<evidence type="ECO:0000313" key="2">
    <source>
        <dbReference type="Proteomes" id="UP000321534"/>
    </source>
</evidence>
<dbReference type="Pfam" id="PF00106">
    <property type="entry name" value="adh_short"/>
    <property type="match status" value="1"/>
</dbReference>
<proteinExistence type="predicted"/>